<dbReference type="GO" id="GO:0008270">
    <property type="term" value="F:zinc ion binding"/>
    <property type="evidence" value="ECO:0007669"/>
    <property type="project" value="UniProtKB-KW"/>
</dbReference>
<feature type="compositionally biased region" description="Low complexity" evidence="4">
    <location>
        <begin position="984"/>
        <end position="997"/>
    </location>
</feature>
<dbReference type="RefSeq" id="XP_033682055.1">
    <property type="nucleotide sequence ID" value="XM_033833464.1"/>
</dbReference>
<keyword evidence="5" id="KW-0812">Transmembrane</keyword>
<name>A0A6A6I9J9_9PLEO</name>
<evidence type="ECO:0000256" key="3">
    <source>
        <dbReference type="ARBA" id="ARBA00022833"/>
    </source>
</evidence>
<dbReference type="OrthoDB" id="436852at2759"/>
<organism evidence="7 8">
    <name type="scientific">Trematosphaeria pertusa</name>
    <dbReference type="NCBI Taxonomy" id="390896"/>
    <lineage>
        <taxon>Eukaryota</taxon>
        <taxon>Fungi</taxon>
        <taxon>Dikarya</taxon>
        <taxon>Ascomycota</taxon>
        <taxon>Pezizomycotina</taxon>
        <taxon>Dothideomycetes</taxon>
        <taxon>Pleosporomycetidae</taxon>
        <taxon>Pleosporales</taxon>
        <taxon>Massarineae</taxon>
        <taxon>Trematosphaeriaceae</taxon>
        <taxon>Trematosphaeria</taxon>
    </lineage>
</organism>
<dbReference type="SMART" id="SM00249">
    <property type="entry name" value="PHD"/>
    <property type="match status" value="1"/>
</dbReference>
<keyword evidence="8" id="KW-1185">Reference proteome</keyword>
<feature type="region of interest" description="Disordered" evidence="4">
    <location>
        <begin position="256"/>
        <end position="497"/>
    </location>
</feature>
<feature type="compositionally biased region" description="Basic and acidic residues" evidence="4">
    <location>
        <begin position="309"/>
        <end position="319"/>
    </location>
</feature>
<proteinExistence type="predicted"/>
<dbReference type="InterPro" id="IPR001965">
    <property type="entry name" value="Znf_PHD"/>
</dbReference>
<feature type="compositionally biased region" description="Basic and acidic residues" evidence="4">
    <location>
        <begin position="772"/>
        <end position="790"/>
    </location>
</feature>
<keyword evidence="1" id="KW-0479">Metal-binding</keyword>
<keyword evidence="3" id="KW-0862">Zinc</keyword>
<feature type="compositionally biased region" description="Basic and acidic residues" evidence="4">
    <location>
        <begin position="118"/>
        <end position="129"/>
    </location>
</feature>
<feature type="compositionally biased region" description="Acidic residues" evidence="4">
    <location>
        <begin position="14"/>
        <end position="28"/>
    </location>
</feature>
<feature type="region of interest" description="Disordered" evidence="4">
    <location>
        <begin position="199"/>
        <end position="236"/>
    </location>
</feature>
<dbReference type="Gene3D" id="3.30.40.10">
    <property type="entry name" value="Zinc/RING finger domain, C3HC4 (zinc finger)"/>
    <property type="match status" value="1"/>
</dbReference>
<dbReference type="GeneID" id="54586794"/>
<reference evidence="7" key="1">
    <citation type="journal article" date="2020" name="Stud. Mycol.">
        <title>101 Dothideomycetes genomes: a test case for predicting lifestyles and emergence of pathogens.</title>
        <authorList>
            <person name="Haridas S."/>
            <person name="Albert R."/>
            <person name="Binder M."/>
            <person name="Bloem J."/>
            <person name="Labutti K."/>
            <person name="Salamov A."/>
            <person name="Andreopoulos B."/>
            <person name="Baker S."/>
            <person name="Barry K."/>
            <person name="Bills G."/>
            <person name="Bluhm B."/>
            <person name="Cannon C."/>
            <person name="Castanera R."/>
            <person name="Culley D."/>
            <person name="Daum C."/>
            <person name="Ezra D."/>
            <person name="Gonzalez J."/>
            <person name="Henrissat B."/>
            <person name="Kuo A."/>
            <person name="Liang C."/>
            <person name="Lipzen A."/>
            <person name="Lutzoni F."/>
            <person name="Magnuson J."/>
            <person name="Mondo S."/>
            <person name="Nolan M."/>
            <person name="Ohm R."/>
            <person name="Pangilinan J."/>
            <person name="Park H.-J."/>
            <person name="Ramirez L."/>
            <person name="Alfaro M."/>
            <person name="Sun H."/>
            <person name="Tritt A."/>
            <person name="Yoshinaga Y."/>
            <person name="Zwiers L.-H."/>
            <person name="Turgeon B."/>
            <person name="Goodwin S."/>
            <person name="Spatafora J."/>
            <person name="Crous P."/>
            <person name="Grigoriev I."/>
        </authorList>
    </citation>
    <scope>NUCLEOTIDE SEQUENCE</scope>
    <source>
        <strain evidence="7">CBS 122368</strain>
    </source>
</reference>
<dbReference type="PROSITE" id="PS01359">
    <property type="entry name" value="ZF_PHD_1"/>
    <property type="match status" value="1"/>
</dbReference>
<feature type="region of interest" description="Disordered" evidence="4">
    <location>
        <begin position="977"/>
        <end position="997"/>
    </location>
</feature>
<evidence type="ECO:0000256" key="5">
    <source>
        <dbReference type="SAM" id="Phobius"/>
    </source>
</evidence>
<dbReference type="Pfam" id="PF20826">
    <property type="entry name" value="PHD_5"/>
    <property type="match status" value="1"/>
</dbReference>
<feature type="compositionally biased region" description="Polar residues" evidence="4">
    <location>
        <begin position="72"/>
        <end position="90"/>
    </location>
</feature>
<keyword evidence="5" id="KW-0472">Membrane</keyword>
<dbReference type="SUPFAM" id="SSF57903">
    <property type="entry name" value="FYVE/PHD zinc finger"/>
    <property type="match status" value="1"/>
</dbReference>
<feature type="region of interest" description="Disordered" evidence="4">
    <location>
        <begin position="612"/>
        <end position="644"/>
    </location>
</feature>
<feature type="compositionally biased region" description="Polar residues" evidence="4">
    <location>
        <begin position="704"/>
        <end position="715"/>
    </location>
</feature>
<keyword evidence="5" id="KW-1133">Transmembrane helix</keyword>
<dbReference type="AlphaFoldDB" id="A0A6A6I9J9"/>
<feature type="domain" description="Zinc finger PHD-type" evidence="6">
    <location>
        <begin position="1005"/>
        <end position="1049"/>
    </location>
</feature>
<evidence type="ECO:0000313" key="7">
    <source>
        <dbReference type="EMBL" id="KAF2247051.1"/>
    </source>
</evidence>
<feature type="compositionally biased region" description="Polar residues" evidence="4">
    <location>
        <begin position="394"/>
        <end position="418"/>
    </location>
</feature>
<feature type="transmembrane region" description="Helical" evidence="5">
    <location>
        <begin position="138"/>
        <end position="161"/>
    </location>
</feature>
<feature type="compositionally biased region" description="Polar residues" evidence="4">
    <location>
        <begin position="455"/>
        <end position="468"/>
    </location>
</feature>
<dbReference type="InterPro" id="IPR013083">
    <property type="entry name" value="Znf_RING/FYVE/PHD"/>
</dbReference>
<protein>
    <recommendedName>
        <fullName evidence="6">Zinc finger PHD-type domain-containing protein</fullName>
    </recommendedName>
</protein>
<accession>A0A6A6I9J9</accession>
<evidence type="ECO:0000313" key="8">
    <source>
        <dbReference type="Proteomes" id="UP000800094"/>
    </source>
</evidence>
<feature type="region of interest" description="Disordered" evidence="4">
    <location>
        <begin position="1"/>
        <end position="129"/>
    </location>
</feature>
<evidence type="ECO:0000256" key="4">
    <source>
        <dbReference type="SAM" id="MobiDB-lite"/>
    </source>
</evidence>
<feature type="compositionally biased region" description="Polar residues" evidence="4">
    <location>
        <begin position="635"/>
        <end position="644"/>
    </location>
</feature>
<feature type="compositionally biased region" description="Basic and acidic residues" evidence="4">
    <location>
        <begin position="800"/>
        <end position="812"/>
    </location>
</feature>
<feature type="compositionally biased region" description="Low complexity" evidence="4">
    <location>
        <begin position="349"/>
        <end position="362"/>
    </location>
</feature>
<dbReference type="EMBL" id="ML987197">
    <property type="protein sequence ID" value="KAF2247051.1"/>
    <property type="molecule type" value="Genomic_DNA"/>
</dbReference>
<evidence type="ECO:0000256" key="2">
    <source>
        <dbReference type="ARBA" id="ARBA00022771"/>
    </source>
</evidence>
<feature type="compositionally biased region" description="Low complexity" evidence="4">
    <location>
        <begin position="736"/>
        <end position="749"/>
    </location>
</feature>
<sequence length="1080" mass="117504">MAPPYDWLDAHKEEEDESRWESFYDDLTADPAASTPGPEDPYTTDDDHEPHTGMPHFTGPYTKSFSRPPFGSSFTGITQPTDTFVTSPYSGSPYPEHTGASASVGSDGSPLPSASHADGFRTDSPDGARKAQSHHSALYAAAGIVPVVALIIIGAAIFFCLRKKRKQKQIAATQAQVQQMKARSNPIGTNPIVSAFAQMASPPVPPRQPSYTGPPSHPPPASPTSAQPVILGPISSGANGNYMTGIDTSDVVSVTNNERTGLGDPFADGNSLNEEPPPPYRPRSVAPLSRDTSLRVPQAATSSQTNLVGRHEQPERSPFDDPEDDEAVSDISGPTLRRDQDNISTDWHLPSPSSTPKSLTFPDSTLKTPKTEAFPQSHFLDAWSTPRVNGHKTPAQTPSFTLSTPIDRPSSSYSQNARTPEDPEFHVNHFAASALPLPPVDPSRRLSSSPDPHSVKQTRPTLRENPSSRPRPVSMDTSQMQTPPPTRDATSRRSLQQHAGNEFATPATVIARTPGQAPPSAGLFNQTPFGFPSLQFSPDMVQFPSTGPMSAPPLPHSRLFWDQPSEGNQMDVDMPLASDPFGPTPHKIEGNLNWQSFHTPADNQMNPQAFQALHGMSSPGPMTSFATSHGGGGQNSRPASFISTSGGVDPSMLFSFSSPGPNASFDHSMPHASKQVDPRQPYETQLLDSMRERELTRKAKSQHSRTSTNSSTASFEQARPGLQRSNTDSGFRKSRPSSMDSRSSGAGSSHNIPRRSSPLKRQSGGSLMAIPEVRRPRTRLVIDETGRARTETVPADEDERDTRRDSQKDLRRQYPGLWAEDDSESEPEEPVTLSRNASFNLPQRRPSKHARTDSGELNRSTSFKIPRPLSRPSSGVFDKPSFETIRPVRKAPDNAHRRFSMMDFPTSFGDIKENEDQQMPDSPGDALGALKKVVEGRQKRIERTAHNTLKAHNQRWAQASADLNTTSGPYDPFSNCFNGSPGNTTDTSLTTPSTDRSSLSSDSTRCVCNGIDDGRPMVQCESCTKWLHMVCIGMDANNLPPVYVCIFCTGQTPIARGGRVRGPIPAPFDSPLTHKSVYRR</sequence>
<dbReference type="InterPro" id="IPR011011">
    <property type="entry name" value="Znf_FYVE_PHD"/>
</dbReference>
<gene>
    <name evidence="7" type="ORF">BU26DRAFT_566052</name>
</gene>
<feature type="region of interest" description="Disordered" evidence="4">
    <location>
        <begin position="694"/>
        <end position="880"/>
    </location>
</feature>
<feature type="compositionally biased region" description="Acidic residues" evidence="4">
    <location>
        <begin position="819"/>
        <end position="829"/>
    </location>
</feature>
<keyword evidence="2" id="KW-0863">Zinc-finger</keyword>
<evidence type="ECO:0000259" key="6">
    <source>
        <dbReference type="SMART" id="SM00249"/>
    </source>
</evidence>
<dbReference type="InterPro" id="IPR019786">
    <property type="entry name" value="Zinc_finger_PHD-type_CS"/>
</dbReference>
<dbReference type="Proteomes" id="UP000800094">
    <property type="component" value="Unassembled WGS sequence"/>
</dbReference>
<evidence type="ECO:0000256" key="1">
    <source>
        <dbReference type="ARBA" id="ARBA00022723"/>
    </source>
</evidence>